<dbReference type="EMBL" id="WNKS01000005">
    <property type="protein sequence ID" value="MTV30951.1"/>
    <property type="molecule type" value="Genomic_DNA"/>
</dbReference>
<organism evidence="2 3">
    <name type="scientific">Rhodoblastus acidophilus</name>
    <name type="common">Rhodopseudomonas acidophila</name>
    <dbReference type="NCBI Taxonomy" id="1074"/>
    <lineage>
        <taxon>Bacteria</taxon>
        <taxon>Pseudomonadati</taxon>
        <taxon>Pseudomonadota</taxon>
        <taxon>Alphaproteobacteria</taxon>
        <taxon>Hyphomicrobiales</taxon>
        <taxon>Rhodoblastaceae</taxon>
        <taxon>Rhodoblastus</taxon>
    </lineage>
</organism>
<keyword evidence="1" id="KW-0472">Membrane</keyword>
<evidence type="ECO:0000313" key="2">
    <source>
        <dbReference type="EMBL" id="MTV30951.1"/>
    </source>
</evidence>
<dbReference type="RefSeq" id="WP_155445643.1">
    <property type="nucleotide sequence ID" value="NZ_JAOQNR010000004.1"/>
</dbReference>
<name>A0A6N8DP50_RHOAC</name>
<protein>
    <submittedName>
        <fullName evidence="2">Uncharacterized protein</fullName>
    </submittedName>
</protein>
<reference evidence="2 3" key="1">
    <citation type="submission" date="2019-11" db="EMBL/GenBank/DDBJ databases">
        <title>Whole-genome sequence of a Rhodoblastus acidophilus DSM 142.</title>
        <authorList>
            <person name="Kyndt J.A."/>
            <person name="Meyer T.E."/>
        </authorList>
    </citation>
    <scope>NUCLEOTIDE SEQUENCE [LARGE SCALE GENOMIC DNA]</scope>
    <source>
        <strain evidence="2 3">DSM 142</strain>
    </source>
</reference>
<dbReference type="AlphaFoldDB" id="A0A6N8DP50"/>
<accession>A0A6N8DP50</accession>
<comment type="caution">
    <text evidence="2">The sequence shown here is derived from an EMBL/GenBank/DDBJ whole genome shotgun (WGS) entry which is preliminary data.</text>
</comment>
<sequence>MAIFFGCLGAIQVAIYLAIAVIKIPALALVPVAAVLAFLVFVGRRNVLATHRRFLDSAE</sequence>
<keyword evidence="1" id="KW-0812">Transmembrane</keyword>
<keyword evidence="1" id="KW-1133">Transmembrane helix</keyword>
<feature type="transmembrane region" description="Helical" evidence="1">
    <location>
        <begin position="14"/>
        <end position="43"/>
    </location>
</feature>
<evidence type="ECO:0000313" key="3">
    <source>
        <dbReference type="Proteomes" id="UP000439113"/>
    </source>
</evidence>
<gene>
    <name evidence="2" type="ORF">GJ654_08080</name>
</gene>
<proteinExistence type="predicted"/>
<evidence type="ECO:0000256" key="1">
    <source>
        <dbReference type="SAM" id="Phobius"/>
    </source>
</evidence>
<dbReference type="Proteomes" id="UP000439113">
    <property type="component" value="Unassembled WGS sequence"/>
</dbReference>